<dbReference type="EMBL" id="CP048049">
    <property type="protein sequence ID" value="QIS45370.1"/>
    <property type="molecule type" value="Genomic_DNA"/>
</dbReference>
<sequence length="150" mass="15986">MGTRIGVGLMAVLMVLYLALTGQIAVLLVVSGEPLGVVFGLGLVILPLVGVWALVRELSFGVRSGRLARILDEEGGLPEADLPTRASGRPLRDAADAAFPAYQAEVEQDPASWRAWFRLGLAYDASGDRRRARGAIRRAIALHGTREPAA</sequence>
<organism evidence="2 3">
    <name type="scientific">Clavibacter capsici</name>
    <dbReference type="NCBI Taxonomy" id="1874630"/>
    <lineage>
        <taxon>Bacteria</taxon>
        <taxon>Bacillati</taxon>
        <taxon>Actinomycetota</taxon>
        <taxon>Actinomycetes</taxon>
        <taxon>Micrococcales</taxon>
        <taxon>Microbacteriaceae</taxon>
        <taxon>Clavibacter</taxon>
    </lineage>
</organism>
<keyword evidence="3" id="KW-1185">Reference proteome</keyword>
<feature type="transmembrane region" description="Helical" evidence="1">
    <location>
        <begin position="35"/>
        <end position="55"/>
    </location>
</feature>
<dbReference type="SUPFAM" id="SSF48452">
    <property type="entry name" value="TPR-like"/>
    <property type="match status" value="1"/>
</dbReference>
<name>A0AAE6XQZ9_9MICO</name>
<dbReference type="Proteomes" id="UP000503164">
    <property type="component" value="Chromosome"/>
</dbReference>
<keyword evidence="1" id="KW-0812">Transmembrane</keyword>
<evidence type="ECO:0000256" key="1">
    <source>
        <dbReference type="SAM" id="Phobius"/>
    </source>
</evidence>
<dbReference type="KEGG" id="ccap:AES38_09925"/>
<accession>A0AAE6XQZ9</accession>
<dbReference type="Gene3D" id="1.25.40.10">
    <property type="entry name" value="Tetratricopeptide repeat domain"/>
    <property type="match status" value="1"/>
</dbReference>
<protein>
    <recommendedName>
        <fullName evidence="4">Tetratricopeptide repeat protein</fullName>
    </recommendedName>
</protein>
<keyword evidence="1" id="KW-0472">Membrane</keyword>
<dbReference type="RefSeq" id="WP_053774822.1">
    <property type="nucleotide sequence ID" value="NZ_CP012573.1"/>
</dbReference>
<evidence type="ECO:0000313" key="2">
    <source>
        <dbReference type="EMBL" id="QIS45370.1"/>
    </source>
</evidence>
<feature type="transmembrane region" description="Helical" evidence="1">
    <location>
        <begin position="7"/>
        <end position="29"/>
    </location>
</feature>
<dbReference type="AlphaFoldDB" id="A0AAE6XQZ9"/>
<reference evidence="2 3" key="1">
    <citation type="journal article" date="2020" name="Mol. Plant Pathol.">
        <title>Plasmid composition and the chpG gene determine the virulence level of Clavibacter capsici natural isolates in pepper.</title>
        <authorList>
            <person name="Hwang I.S."/>
            <person name="Lee H.M."/>
            <person name="Oh E.J."/>
            <person name="Lee S."/>
            <person name="Heu S."/>
            <person name="Oh C.S."/>
        </authorList>
    </citation>
    <scope>NUCLEOTIDE SEQUENCE [LARGE SCALE GENOMIC DNA]</scope>
    <source>
        <strain evidence="2 3">1101</strain>
    </source>
</reference>
<dbReference type="InterPro" id="IPR011990">
    <property type="entry name" value="TPR-like_helical_dom_sf"/>
</dbReference>
<evidence type="ECO:0000313" key="3">
    <source>
        <dbReference type="Proteomes" id="UP000503164"/>
    </source>
</evidence>
<gene>
    <name evidence="2" type="ORF">GW570_09890</name>
</gene>
<keyword evidence="1" id="KW-1133">Transmembrane helix</keyword>
<proteinExistence type="predicted"/>
<evidence type="ECO:0008006" key="4">
    <source>
        <dbReference type="Google" id="ProtNLM"/>
    </source>
</evidence>